<dbReference type="Proteomes" id="UP000002009">
    <property type="component" value="Chromosome 4"/>
</dbReference>
<evidence type="ECO:0000259" key="2">
    <source>
        <dbReference type="Pfam" id="PF08547"/>
    </source>
</evidence>
<dbReference type="PANTHER" id="PTHR13194:SF19">
    <property type="entry name" value="NAD(P)-BINDING ROSSMANN-FOLD SUPERFAMILY PROTEIN"/>
    <property type="match status" value="1"/>
</dbReference>
<gene>
    <name evidence="3" type="ORF">MICPUN_58067</name>
</gene>
<dbReference type="KEGG" id="mis:MICPUN_58067"/>
<dbReference type="InterPro" id="IPR013857">
    <property type="entry name" value="NADH-UbQ_OxRdtase-assoc_prot30"/>
</dbReference>
<dbReference type="Pfam" id="PF08547">
    <property type="entry name" value="CIA30"/>
    <property type="match status" value="1"/>
</dbReference>
<dbReference type="GeneID" id="8242762"/>
<name>C1E4K1_MICCC</name>
<organism evidence="3 4">
    <name type="scientific">Micromonas commoda (strain RCC299 / NOUM17 / CCMP2709)</name>
    <name type="common">Picoplanktonic green alga</name>
    <dbReference type="NCBI Taxonomy" id="296587"/>
    <lineage>
        <taxon>Eukaryota</taxon>
        <taxon>Viridiplantae</taxon>
        <taxon>Chlorophyta</taxon>
        <taxon>Mamiellophyceae</taxon>
        <taxon>Mamiellales</taxon>
        <taxon>Mamiellaceae</taxon>
        <taxon>Micromonas</taxon>
    </lineage>
</organism>
<dbReference type="InParanoid" id="C1E4K1"/>
<dbReference type="STRING" id="296587.C1E4K1"/>
<dbReference type="OrthoDB" id="426386at2759"/>
<dbReference type="AlphaFoldDB" id="C1E4K1"/>
<dbReference type="PANTHER" id="PTHR13194">
    <property type="entry name" value="COMPLEX I INTERMEDIATE-ASSOCIATED PROTEIN 30"/>
    <property type="match status" value="1"/>
</dbReference>
<sequence>MTTLAYRPAVVAPRASFAPRRGPVARAAPSVSVAPSPRVSLGLAGHRGAQSSRIVRARFFGPFKRKDATTAVEPAPTPTPEPEDTSASFDLLDLCSGAADAVAVAAQAWERVDDVVMGGVSSSAIGPDLAGRTCLVWAGKCRTQGGGFTGCRSVALKTPLDLTAFDGISIVCGLESDDEPARRTWKATVRTQNNRGEVVYQASFVPPVASKDPTSKDGFLPAEVRIPWESFRLVRGPVVVPNVPPLSADQCSAVYGLGLIMSRFGPNGPMPDFRDGPFRLALHSYGVYVSNGEGVEPPTTLPRAAMLGDRSSENSGRTKNSPLSLVLGPLIKLVFSEKARRRRRCRELLKERYGIGEFGARFGKGRRMKAARLGGELIAFKEGARELVRDAVAAALTLPLRGLFVLISKVAALVRAVKGEKKLPPMR</sequence>
<dbReference type="GO" id="GO:0010257">
    <property type="term" value="P:NADH dehydrogenase complex assembly"/>
    <property type="evidence" value="ECO:0007669"/>
    <property type="project" value="TreeGrafter"/>
</dbReference>
<dbReference type="EMBL" id="CP001325">
    <property type="protein sequence ID" value="ACO63133.1"/>
    <property type="molecule type" value="Genomic_DNA"/>
</dbReference>
<protein>
    <recommendedName>
        <fullName evidence="2">NADH:ubiquinone oxidoreductase intermediate-associated protein 30 domain-containing protein</fullName>
    </recommendedName>
</protein>
<dbReference type="InterPro" id="IPR039131">
    <property type="entry name" value="NDUFAF1"/>
</dbReference>
<dbReference type="OMA" id="GIYQIGM"/>
<reference evidence="3 4" key="1">
    <citation type="journal article" date="2009" name="Science">
        <title>Green evolution and dynamic adaptations revealed by genomes of the marine picoeukaryotes Micromonas.</title>
        <authorList>
            <person name="Worden A.Z."/>
            <person name="Lee J.H."/>
            <person name="Mock T."/>
            <person name="Rouze P."/>
            <person name="Simmons M.P."/>
            <person name="Aerts A.L."/>
            <person name="Allen A.E."/>
            <person name="Cuvelier M.L."/>
            <person name="Derelle E."/>
            <person name="Everett M.V."/>
            <person name="Foulon E."/>
            <person name="Grimwood J."/>
            <person name="Gundlach H."/>
            <person name="Henrissat B."/>
            <person name="Napoli C."/>
            <person name="McDonald S.M."/>
            <person name="Parker M.S."/>
            <person name="Rombauts S."/>
            <person name="Salamov A."/>
            <person name="Von Dassow P."/>
            <person name="Badger J.H."/>
            <person name="Coutinho P.M."/>
            <person name="Demir E."/>
            <person name="Dubchak I."/>
            <person name="Gentemann C."/>
            <person name="Eikrem W."/>
            <person name="Gready J.E."/>
            <person name="John U."/>
            <person name="Lanier W."/>
            <person name="Lindquist E.A."/>
            <person name="Lucas S."/>
            <person name="Mayer K.F."/>
            <person name="Moreau H."/>
            <person name="Not F."/>
            <person name="Otillar R."/>
            <person name="Panaud O."/>
            <person name="Pangilinan J."/>
            <person name="Paulsen I."/>
            <person name="Piegu B."/>
            <person name="Poliakov A."/>
            <person name="Robbens S."/>
            <person name="Schmutz J."/>
            <person name="Toulza E."/>
            <person name="Wyss T."/>
            <person name="Zelensky A."/>
            <person name="Zhou K."/>
            <person name="Armbrust E.V."/>
            <person name="Bhattacharya D."/>
            <person name="Goodenough U.W."/>
            <person name="Van de Peer Y."/>
            <person name="Grigoriev I.V."/>
        </authorList>
    </citation>
    <scope>NUCLEOTIDE SEQUENCE [LARGE SCALE GENOMIC DNA]</scope>
    <source>
        <strain evidence="4">RCC299 / NOUM17</strain>
    </source>
</reference>
<evidence type="ECO:0000313" key="4">
    <source>
        <dbReference type="Proteomes" id="UP000002009"/>
    </source>
</evidence>
<accession>C1E4K1</accession>
<proteinExistence type="inferred from homology"/>
<dbReference type="SUPFAM" id="SSF49785">
    <property type="entry name" value="Galactose-binding domain-like"/>
    <property type="match status" value="1"/>
</dbReference>
<comment type="similarity">
    <text evidence="1">Belongs to the CIA30 family.</text>
</comment>
<dbReference type="GO" id="GO:0051082">
    <property type="term" value="F:unfolded protein binding"/>
    <property type="evidence" value="ECO:0007669"/>
    <property type="project" value="TreeGrafter"/>
</dbReference>
<dbReference type="eggNOG" id="KOG1203">
    <property type="taxonomic scope" value="Eukaryota"/>
</dbReference>
<evidence type="ECO:0000256" key="1">
    <source>
        <dbReference type="ARBA" id="ARBA00007884"/>
    </source>
</evidence>
<dbReference type="RefSeq" id="XP_002501875.1">
    <property type="nucleotide sequence ID" value="XM_002501829.1"/>
</dbReference>
<evidence type="ECO:0000313" key="3">
    <source>
        <dbReference type="EMBL" id="ACO63133.1"/>
    </source>
</evidence>
<feature type="domain" description="NADH:ubiquinone oxidoreductase intermediate-associated protein 30" evidence="2">
    <location>
        <begin position="106"/>
        <end position="281"/>
    </location>
</feature>
<keyword evidence="4" id="KW-1185">Reference proteome</keyword>
<dbReference type="InterPro" id="IPR008979">
    <property type="entry name" value="Galactose-bd-like_sf"/>
</dbReference>